<keyword evidence="13" id="KW-1185">Reference proteome</keyword>
<comment type="similarity">
    <text evidence="2 11">Belongs to the SecG family.</text>
</comment>
<evidence type="ECO:0000256" key="1">
    <source>
        <dbReference type="ARBA" id="ARBA00004651"/>
    </source>
</evidence>
<dbReference type="PRINTS" id="PR01651">
    <property type="entry name" value="SECGEXPORT"/>
</dbReference>
<keyword evidence="4 11" id="KW-0813">Transport</keyword>
<gene>
    <name evidence="12" type="primary">secG</name>
    <name evidence="12" type="ORF">ACFOOG_13955</name>
</gene>
<evidence type="ECO:0000256" key="2">
    <source>
        <dbReference type="ARBA" id="ARBA00008445"/>
    </source>
</evidence>
<reference evidence="13" key="1">
    <citation type="journal article" date="2019" name="Int. J. Syst. Evol. Microbiol.">
        <title>The Global Catalogue of Microorganisms (GCM) 10K type strain sequencing project: providing services to taxonomists for standard genome sequencing and annotation.</title>
        <authorList>
            <consortium name="The Broad Institute Genomics Platform"/>
            <consortium name="The Broad Institute Genome Sequencing Center for Infectious Disease"/>
            <person name="Wu L."/>
            <person name="Ma J."/>
        </authorList>
    </citation>
    <scope>NUCLEOTIDE SEQUENCE [LARGE SCALE GENOMIC DNA]</scope>
    <source>
        <strain evidence="13">IBRC 10765</strain>
    </source>
</reference>
<dbReference type="NCBIfam" id="TIGR00810">
    <property type="entry name" value="secG"/>
    <property type="match status" value="1"/>
</dbReference>
<feature type="transmembrane region" description="Helical" evidence="11">
    <location>
        <begin position="51"/>
        <end position="74"/>
    </location>
</feature>
<comment type="subcellular location">
    <subcellularLocation>
        <location evidence="1 11">Cell membrane</location>
        <topology evidence="1 11">Multi-pass membrane protein</topology>
    </subcellularLocation>
</comment>
<dbReference type="Proteomes" id="UP001595617">
    <property type="component" value="Unassembled WGS sequence"/>
</dbReference>
<comment type="caution">
    <text evidence="12">The sequence shown here is derived from an EMBL/GenBank/DDBJ whole genome shotgun (WGS) entry which is preliminary data.</text>
</comment>
<evidence type="ECO:0000256" key="9">
    <source>
        <dbReference type="ARBA" id="ARBA00023010"/>
    </source>
</evidence>
<keyword evidence="7 11" id="KW-0653">Protein transport</keyword>
<evidence type="ECO:0000256" key="4">
    <source>
        <dbReference type="ARBA" id="ARBA00022448"/>
    </source>
</evidence>
<dbReference type="PANTHER" id="PTHR34182:SF1">
    <property type="entry name" value="PROTEIN-EXPORT MEMBRANE PROTEIN SECG"/>
    <property type="match status" value="1"/>
</dbReference>
<keyword evidence="5 11" id="KW-1003">Cell membrane</keyword>
<evidence type="ECO:0000256" key="7">
    <source>
        <dbReference type="ARBA" id="ARBA00022927"/>
    </source>
</evidence>
<evidence type="ECO:0000313" key="12">
    <source>
        <dbReference type="EMBL" id="MFC3853944.1"/>
    </source>
</evidence>
<evidence type="ECO:0000256" key="6">
    <source>
        <dbReference type="ARBA" id="ARBA00022692"/>
    </source>
</evidence>
<evidence type="ECO:0000313" key="13">
    <source>
        <dbReference type="Proteomes" id="UP001595617"/>
    </source>
</evidence>
<comment type="caution">
    <text evidence="11">Lacks conserved residue(s) required for the propagation of feature annotation.</text>
</comment>
<keyword evidence="8 11" id="KW-1133">Transmembrane helix</keyword>
<name>A0ABV8A095_9GAMM</name>
<proteinExistence type="inferred from homology"/>
<evidence type="ECO:0000256" key="5">
    <source>
        <dbReference type="ARBA" id="ARBA00022475"/>
    </source>
</evidence>
<evidence type="ECO:0000256" key="10">
    <source>
        <dbReference type="ARBA" id="ARBA00023136"/>
    </source>
</evidence>
<dbReference type="EMBL" id="JBHRYR010000004">
    <property type="protein sequence ID" value="MFC3853944.1"/>
    <property type="molecule type" value="Genomic_DNA"/>
</dbReference>
<dbReference type="Pfam" id="PF03840">
    <property type="entry name" value="SecG"/>
    <property type="match status" value="1"/>
</dbReference>
<organism evidence="12 13">
    <name type="scientific">Saccharospirillum mangrovi</name>
    <dbReference type="NCBI Taxonomy" id="2161747"/>
    <lineage>
        <taxon>Bacteria</taxon>
        <taxon>Pseudomonadati</taxon>
        <taxon>Pseudomonadota</taxon>
        <taxon>Gammaproteobacteria</taxon>
        <taxon>Oceanospirillales</taxon>
        <taxon>Saccharospirillaceae</taxon>
        <taxon>Saccharospirillum</taxon>
    </lineage>
</organism>
<protein>
    <recommendedName>
        <fullName evidence="3 11">Protein-export membrane protein SecG</fullName>
    </recommendedName>
</protein>
<evidence type="ECO:0000256" key="11">
    <source>
        <dbReference type="RuleBase" id="RU365087"/>
    </source>
</evidence>
<evidence type="ECO:0000256" key="3">
    <source>
        <dbReference type="ARBA" id="ARBA00017876"/>
    </source>
</evidence>
<dbReference type="InterPro" id="IPR004692">
    <property type="entry name" value="SecG"/>
</dbReference>
<keyword evidence="6 11" id="KW-0812">Transmembrane</keyword>
<dbReference type="RefSeq" id="WP_380697733.1">
    <property type="nucleotide sequence ID" value="NZ_JBHRYR010000004.1"/>
</dbReference>
<accession>A0ABV8A095</accession>
<sequence>METFLTIVHVVLAVGVVGFVLIQRGKGADAGASFGGGASQGVFGSQGSATFLSRTTAVLATLFFGTSLALAVVAKNRADADRLFTIDDSLFIEEAPAAPEEGAGTLDFPDVE</sequence>
<keyword evidence="10 11" id="KW-0472">Membrane</keyword>
<keyword evidence="9 11" id="KW-0811">Translocation</keyword>
<dbReference type="PANTHER" id="PTHR34182">
    <property type="entry name" value="PROTEIN-EXPORT MEMBRANE PROTEIN SECG"/>
    <property type="match status" value="1"/>
</dbReference>
<evidence type="ECO:0000256" key="8">
    <source>
        <dbReference type="ARBA" id="ARBA00022989"/>
    </source>
</evidence>
<comment type="function">
    <text evidence="11">Involved in protein export. Participates in an early event of protein translocation.</text>
</comment>